<protein>
    <recommendedName>
        <fullName evidence="3">DUF302 domain-containing protein</fullName>
    </recommendedName>
</protein>
<proteinExistence type="predicted"/>
<name>A0ABZ2BY64_9RHOB</name>
<evidence type="ECO:0000313" key="1">
    <source>
        <dbReference type="EMBL" id="WVX51029.1"/>
    </source>
</evidence>
<accession>A0ABZ2BY64</accession>
<dbReference type="Gene3D" id="3.30.310.70">
    <property type="entry name" value="TT1751-like domain"/>
    <property type="match status" value="1"/>
</dbReference>
<reference evidence="1 2" key="1">
    <citation type="submission" date="2015-07" db="EMBL/GenBank/DDBJ databases">
        <authorList>
            <person name="Voget S."/>
            <person name="Dogs M."/>
            <person name="Brinkhoff T.H."/>
            <person name="Daniel R."/>
        </authorList>
    </citation>
    <scope>NUCLEOTIDE SEQUENCE [LARGE SCALE GENOMIC DNA]</scope>
    <source>
        <strain evidence="1 2">B14</strain>
    </source>
</reference>
<dbReference type="InterPro" id="IPR035923">
    <property type="entry name" value="TT1751-like_sf"/>
</dbReference>
<dbReference type="SUPFAM" id="SSF103247">
    <property type="entry name" value="TT1751-like"/>
    <property type="match status" value="1"/>
</dbReference>
<organism evidence="1 2">
    <name type="scientific">Roseobacter fucihabitans</name>
    <dbReference type="NCBI Taxonomy" id="1537242"/>
    <lineage>
        <taxon>Bacteria</taxon>
        <taxon>Pseudomonadati</taxon>
        <taxon>Pseudomonadota</taxon>
        <taxon>Alphaproteobacteria</taxon>
        <taxon>Rhodobacterales</taxon>
        <taxon>Roseobacteraceae</taxon>
        <taxon>Roseobacter</taxon>
    </lineage>
</organism>
<dbReference type="EMBL" id="CP143423">
    <property type="protein sequence ID" value="WVX51029.1"/>
    <property type="molecule type" value="Genomic_DNA"/>
</dbReference>
<keyword evidence="2" id="KW-1185">Reference proteome</keyword>
<evidence type="ECO:0008006" key="3">
    <source>
        <dbReference type="Google" id="ProtNLM"/>
    </source>
</evidence>
<evidence type="ECO:0000313" key="2">
    <source>
        <dbReference type="Proteomes" id="UP001318682"/>
    </source>
</evidence>
<gene>
    <name evidence="1" type="ORF">ROLI_041300</name>
</gene>
<reference evidence="2" key="2">
    <citation type="submission" date="2024-01" db="EMBL/GenBank/DDBJ databases">
        <title>Roseobacter fucihabitans sp. nov., isolated from the brown alga Fucus spiralis.</title>
        <authorList>
            <person name="Hahnke S."/>
            <person name="Berger M."/>
            <person name="Schlingloff A."/>
            <person name="Athale I."/>
            <person name="Neumann-Schaal M."/>
            <person name="Adenaya A."/>
            <person name="Poehlein A."/>
            <person name="Daniel R."/>
            <person name="Pertersen J."/>
            <person name="Brinkhoff T."/>
        </authorList>
    </citation>
    <scope>NUCLEOTIDE SEQUENCE [LARGE SCALE GENOMIC DNA]</scope>
    <source>
        <strain evidence="2">B14</strain>
    </source>
</reference>
<sequence>MRASRRICSGNACRGALRIKSPLDLSKDMDIRRERKMRSFAMAGVLCTLFAGPGQAQDATVHIFEGSFEDAAFSVENAIIGKGLVIDYVSHVGDMLERTAADVGSDVQLFEEADIFVFCSAVISRQVMEADPMNIAHCPYGVFVADTGSEVMIGYRSYPPGPMQAVETLLSDIVQEALGSD</sequence>
<dbReference type="Proteomes" id="UP001318682">
    <property type="component" value="Chromosome"/>
</dbReference>